<dbReference type="CDD" id="cd00603">
    <property type="entry name" value="IPT_PCSR"/>
    <property type="match status" value="10"/>
</dbReference>
<feature type="chain" id="PRO_5043691950" evidence="14">
    <location>
        <begin position="20"/>
        <end position="4925"/>
    </location>
</feature>
<dbReference type="FunFam" id="2.60.40.10:FF:000616">
    <property type="entry name" value="PKHD1 like 1"/>
    <property type="match status" value="1"/>
</dbReference>
<dbReference type="InterPro" id="IPR018244">
    <property type="entry name" value="Allrgn_V5/Tpx1_CS"/>
</dbReference>
<feature type="region of interest" description="Disordered" evidence="12">
    <location>
        <begin position="4740"/>
        <end position="4853"/>
    </location>
</feature>
<dbReference type="Gene3D" id="2.160.20.10">
    <property type="entry name" value="Single-stranded right-handed beta-helix, Pectin lyase-like"/>
    <property type="match status" value="2"/>
</dbReference>
<dbReference type="PROSITE" id="PS51820">
    <property type="entry name" value="PA14"/>
    <property type="match status" value="1"/>
</dbReference>
<dbReference type="GO" id="GO:0042995">
    <property type="term" value="C:cell projection"/>
    <property type="evidence" value="ECO:0007669"/>
    <property type="project" value="UniProtKB-SubCell"/>
</dbReference>
<organism evidence="15 16">
    <name type="scientific">Owenia fusiformis</name>
    <name type="common">Polychaete worm</name>
    <dbReference type="NCBI Taxonomy" id="6347"/>
    <lineage>
        <taxon>Eukaryota</taxon>
        <taxon>Metazoa</taxon>
        <taxon>Spiralia</taxon>
        <taxon>Lophotrochozoa</taxon>
        <taxon>Annelida</taxon>
        <taxon>Polychaeta</taxon>
        <taxon>Sedentaria</taxon>
        <taxon>Canalipalpata</taxon>
        <taxon>Sabellida</taxon>
        <taxon>Oweniida</taxon>
        <taxon>Oweniidae</taxon>
        <taxon>Owenia</taxon>
    </lineage>
</organism>
<evidence type="ECO:0000256" key="4">
    <source>
        <dbReference type="ARBA" id="ARBA00022475"/>
    </source>
</evidence>
<dbReference type="FunFam" id="2.160.20.10:FF:000070">
    <property type="entry name" value="PKHD1 like 1"/>
    <property type="match status" value="1"/>
</dbReference>
<reference evidence="15" key="1">
    <citation type="submission" date="2022-03" db="EMBL/GenBank/DDBJ databases">
        <authorList>
            <person name="Martin C."/>
        </authorList>
    </citation>
    <scope>NUCLEOTIDE SEQUENCE</scope>
</reference>
<dbReference type="Gene3D" id="2.60.40.420">
    <property type="entry name" value="Cupredoxins - blue copper proteins"/>
    <property type="match status" value="1"/>
</dbReference>
<keyword evidence="9 13" id="KW-0472">Membrane</keyword>
<evidence type="ECO:0000256" key="14">
    <source>
        <dbReference type="SAM" id="SignalP"/>
    </source>
</evidence>
<dbReference type="Pfam" id="PF24606">
    <property type="entry name" value="CEMIP_beta-hel"/>
    <property type="match status" value="2"/>
</dbReference>
<comment type="caution">
    <text evidence="15">The sequence shown here is derived from an EMBL/GenBank/DDBJ whole genome shotgun (WGS) entry which is preliminary data.</text>
</comment>
<dbReference type="Pfam" id="PF00188">
    <property type="entry name" value="CAP"/>
    <property type="match status" value="1"/>
</dbReference>
<accession>A0A8J1XRQ1</accession>
<dbReference type="InterPro" id="IPR012334">
    <property type="entry name" value="Pectin_lyas_fold"/>
</dbReference>
<evidence type="ECO:0000256" key="6">
    <source>
        <dbReference type="ARBA" id="ARBA00022729"/>
    </source>
</evidence>
<feature type="region of interest" description="Disordered" evidence="12">
    <location>
        <begin position="1720"/>
        <end position="1750"/>
    </location>
</feature>
<protein>
    <submittedName>
        <fullName evidence="15">Uncharacterized protein</fullName>
    </submittedName>
</protein>
<dbReference type="EMBL" id="CAIIXF020000007">
    <property type="protein sequence ID" value="CAH1789358.1"/>
    <property type="molecule type" value="Genomic_DNA"/>
</dbReference>
<evidence type="ECO:0000256" key="5">
    <source>
        <dbReference type="ARBA" id="ARBA00022692"/>
    </source>
</evidence>
<evidence type="ECO:0000256" key="3">
    <source>
        <dbReference type="ARBA" id="ARBA00004316"/>
    </source>
</evidence>
<feature type="compositionally biased region" description="Basic and acidic residues" evidence="12">
    <location>
        <begin position="4842"/>
        <end position="4853"/>
    </location>
</feature>
<dbReference type="Pfam" id="PF01833">
    <property type="entry name" value="TIG"/>
    <property type="match status" value="13"/>
</dbReference>
<dbReference type="Gene3D" id="3.40.33.10">
    <property type="entry name" value="CAP"/>
    <property type="match status" value="1"/>
</dbReference>
<dbReference type="Gene3D" id="2.60.40.10">
    <property type="entry name" value="Immunoglobulins"/>
    <property type="match status" value="13"/>
</dbReference>
<keyword evidence="5 13" id="KW-0812">Transmembrane</keyword>
<dbReference type="InterPro" id="IPR034113">
    <property type="entry name" value="SCP_GAPR1-like"/>
</dbReference>
<dbReference type="PANTHER" id="PTHR46769">
    <property type="entry name" value="POLYCYSTIC KIDNEY AND HEPATIC DISEASE 1 (AUTOSOMAL RECESSIVE)-LIKE 1"/>
    <property type="match status" value="1"/>
</dbReference>
<dbReference type="InterPro" id="IPR011658">
    <property type="entry name" value="PA14_dom"/>
</dbReference>
<dbReference type="SMART" id="SM00710">
    <property type="entry name" value="PbH1"/>
    <property type="match status" value="11"/>
</dbReference>
<dbReference type="Proteomes" id="UP000749559">
    <property type="component" value="Unassembled WGS sequence"/>
</dbReference>
<feature type="region of interest" description="Disordered" evidence="12">
    <location>
        <begin position="4252"/>
        <end position="4274"/>
    </location>
</feature>
<evidence type="ECO:0000256" key="2">
    <source>
        <dbReference type="ARBA" id="ARBA00004236"/>
    </source>
</evidence>
<comment type="subcellular location">
    <subcellularLocation>
        <location evidence="2">Cell membrane</location>
    </subcellularLocation>
    <subcellularLocation>
        <location evidence="3">Cell projection</location>
    </subcellularLocation>
    <subcellularLocation>
        <location evidence="1">Membrane</location>
        <topology evidence="1">Single-pass membrane protein</topology>
    </subcellularLocation>
</comment>
<dbReference type="SMART" id="SM00198">
    <property type="entry name" value="SCP"/>
    <property type="match status" value="1"/>
</dbReference>
<evidence type="ECO:0000256" key="1">
    <source>
        <dbReference type="ARBA" id="ARBA00004167"/>
    </source>
</evidence>
<dbReference type="InterPro" id="IPR001283">
    <property type="entry name" value="CRISP-related"/>
</dbReference>
<dbReference type="FunFam" id="2.60.40.10:FF:002342">
    <property type="entry name" value="Uncharacterized protein"/>
    <property type="match status" value="1"/>
</dbReference>
<dbReference type="PROSITE" id="PS01009">
    <property type="entry name" value="CRISP_1"/>
    <property type="match status" value="1"/>
</dbReference>
<evidence type="ECO:0000313" key="15">
    <source>
        <dbReference type="EMBL" id="CAH1789358.1"/>
    </source>
</evidence>
<evidence type="ECO:0000313" key="16">
    <source>
        <dbReference type="Proteomes" id="UP000749559"/>
    </source>
</evidence>
<feature type="region of interest" description="Disordered" evidence="12">
    <location>
        <begin position="4861"/>
        <end position="4880"/>
    </location>
</feature>
<evidence type="ECO:0000256" key="9">
    <source>
        <dbReference type="ARBA" id="ARBA00023136"/>
    </source>
</evidence>
<keyword evidence="8 13" id="KW-1133">Transmembrane helix</keyword>
<feature type="compositionally biased region" description="Low complexity" evidence="12">
    <location>
        <begin position="1720"/>
        <end position="1738"/>
    </location>
</feature>
<dbReference type="InterPro" id="IPR014756">
    <property type="entry name" value="Ig_E-set"/>
</dbReference>
<keyword evidence="16" id="KW-1185">Reference proteome</keyword>
<evidence type="ECO:0000256" key="8">
    <source>
        <dbReference type="ARBA" id="ARBA00022989"/>
    </source>
</evidence>
<dbReference type="InterPro" id="IPR052387">
    <property type="entry name" value="Fibrocystin"/>
</dbReference>
<dbReference type="InterPro" id="IPR037524">
    <property type="entry name" value="PA14/GLEYA"/>
</dbReference>
<evidence type="ECO:0000256" key="12">
    <source>
        <dbReference type="SAM" id="MobiDB-lite"/>
    </source>
</evidence>
<dbReference type="PROSITE" id="PS51484">
    <property type="entry name" value="G8"/>
    <property type="match status" value="2"/>
</dbReference>
<dbReference type="SUPFAM" id="SSF49503">
    <property type="entry name" value="Cupredoxins"/>
    <property type="match status" value="1"/>
</dbReference>
<evidence type="ECO:0000256" key="11">
    <source>
        <dbReference type="ARBA" id="ARBA00023273"/>
    </source>
</evidence>
<proteinExistence type="predicted"/>
<dbReference type="CDD" id="cd00102">
    <property type="entry name" value="IPT"/>
    <property type="match status" value="1"/>
</dbReference>
<feature type="signal peptide" evidence="14">
    <location>
        <begin position="1"/>
        <end position="19"/>
    </location>
</feature>
<keyword evidence="4" id="KW-1003">Cell membrane</keyword>
<dbReference type="InterPro" id="IPR019316">
    <property type="entry name" value="G8_domain"/>
</dbReference>
<dbReference type="GO" id="GO:0005576">
    <property type="term" value="C:extracellular region"/>
    <property type="evidence" value="ECO:0007669"/>
    <property type="project" value="InterPro"/>
</dbReference>
<dbReference type="GO" id="GO:0005886">
    <property type="term" value="C:plasma membrane"/>
    <property type="evidence" value="ECO:0007669"/>
    <property type="project" value="UniProtKB-SubCell"/>
</dbReference>
<dbReference type="SMART" id="SM01225">
    <property type="entry name" value="G8"/>
    <property type="match status" value="2"/>
</dbReference>
<feature type="compositionally biased region" description="Low complexity" evidence="12">
    <location>
        <begin position="4805"/>
        <end position="4831"/>
    </location>
</feature>
<keyword evidence="11" id="KW-0966">Cell projection</keyword>
<feature type="transmembrane region" description="Helical" evidence="13">
    <location>
        <begin position="4692"/>
        <end position="4716"/>
    </location>
</feature>
<feature type="region of interest" description="Disordered" evidence="12">
    <location>
        <begin position="1672"/>
        <end position="1696"/>
    </location>
</feature>
<dbReference type="FunFam" id="3.40.33.10:FF:000010">
    <property type="entry name" value="Predicted protein"/>
    <property type="match status" value="1"/>
</dbReference>
<dbReference type="FunFam" id="2.60.40.10:FF:000857">
    <property type="entry name" value="PKHD1 like 1"/>
    <property type="match status" value="1"/>
</dbReference>
<dbReference type="InterPro" id="IPR006626">
    <property type="entry name" value="PbH1"/>
</dbReference>
<keyword evidence="6 14" id="KW-0732">Signal</keyword>
<dbReference type="SUPFAM" id="SSF56988">
    <property type="entry name" value="Anthrax protective antigen"/>
    <property type="match status" value="1"/>
</dbReference>
<evidence type="ECO:0000256" key="10">
    <source>
        <dbReference type="ARBA" id="ARBA00023180"/>
    </source>
</evidence>
<dbReference type="SUPFAM" id="SSF55797">
    <property type="entry name" value="PR-1-like"/>
    <property type="match status" value="1"/>
</dbReference>
<keyword evidence="7" id="KW-0677">Repeat</keyword>
<dbReference type="SUPFAM" id="SSF81296">
    <property type="entry name" value="E set domains"/>
    <property type="match status" value="12"/>
</dbReference>
<keyword evidence="10" id="KW-0325">Glycoprotein</keyword>
<gene>
    <name evidence="15" type="ORF">OFUS_LOCUS14731</name>
</gene>
<dbReference type="InterPro" id="IPR055401">
    <property type="entry name" value="CEMIP_beta-hel_dom"/>
</dbReference>
<dbReference type="InterPro" id="IPR014044">
    <property type="entry name" value="CAP_dom"/>
</dbReference>
<dbReference type="InterPro" id="IPR002909">
    <property type="entry name" value="IPT_dom"/>
</dbReference>
<dbReference type="PRINTS" id="PR00837">
    <property type="entry name" value="V5TPXLIKE"/>
</dbReference>
<name>A0A8J1XRQ1_OWEFU</name>
<evidence type="ECO:0000256" key="13">
    <source>
        <dbReference type="SAM" id="Phobius"/>
    </source>
</evidence>
<dbReference type="InterPro" id="IPR035940">
    <property type="entry name" value="CAP_sf"/>
</dbReference>
<dbReference type="Pfam" id="PF10162">
    <property type="entry name" value="G8"/>
    <property type="match status" value="2"/>
</dbReference>
<dbReference type="Pfam" id="PF07691">
    <property type="entry name" value="PA14"/>
    <property type="match status" value="1"/>
</dbReference>
<dbReference type="InterPro" id="IPR013783">
    <property type="entry name" value="Ig-like_fold"/>
</dbReference>
<dbReference type="PANTHER" id="PTHR46769:SF2">
    <property type="entry name" value="FIBROCYSTIN-L ISOFORM 2 PRECURSOR-RELATED"/>
    <property type="match status" value="1"/>
</dbReference>
<dbReference type="SUPFAM" id="SSF51126">
    <property type="entry name" value="Pectin lyase-like"/>
    <property type="match status" value="2"/>
</dbReference>
<dbReference type="SMART" id="SM00429">
    <property type="entry name" value="IPT"/>
    <property type="match status" value="12"/>
</dbReference>
<dbReference type="CDD" id="cd05382">
    <property type="entry name" value="CAP_GAPR1-like"/>
    <property type="match status" value="1"/>
</dbReference>
<sequence>MDIFYLTLLLLISISTTESVFKDDCLSRHNELRVEHTDTPLMSYDDTIATQAQAYAQDLADRDAFEHSGVSGFGENLYIVSSSRSISGDHCRAATQAWYDEISLYDYDNHGFKSETGHFTQVIWKGTLQLGCGEVKYQSPNGQFKSVVVCQYKSPGNVKGRFPQNVLPLKPTAAVHYMTPHIGGLNGETRITIFGRGFAKNQFNFDKGNEHVGNSVTFVSQKTSYPCRIHKDGSNEKQIQCYTQAMPHGFYYVRVAIDGVMIPNSKLCNNRPNGYHCRFLTYKWHTPLIDRLTPRSGPPGTIVDMRTLMFTDRYGSNDEKSSNGKTTDIKRVYFGGQKCELRKRDNVTGELTDELHGLFLDDPDGDGVSTSDWGHLKCQMEGTYIGSINGSIIVGSHYGRSRTKTNLLHVTSNNKIAMFQTYAEVIGVTPSTGSLAGGTKITISGRNFDETNAPALAEISGVPCMVENVTDTEIVCITGSEPANFTLYSGNRGMYREIFNHALVQFGNLAQVLNYNASLAASIDWFDEGYWSENKRNGFNSRNRAYFVPTVDGEYMFYVKSDDPSRLYMSPNEDPSQKVEIAFSDRYRRYYNHASQKSERFTLKAGKKYYLEAVQYEGVGGEMVSIAVKMYKTTFMSHQSKDVHSELQEVTIHADFALEQQVVELKNWASQASINEVQIVTVKSLVGAIRLGMDGIYTGFVDIGSDDCASVIETELNKLTTISPDSVSVSVTSIDRKVFDITFNSQRGDWPNLDYLLPNGSSVVVQVSEETKGQPSMESFQLEFAGKPTASIPIAAKEEEIEAAVNHIFGYRCPADIGNPAFKKLFLDYEDGRRHYSGERVTNIAPYCGKTSLKNPDDVFSEGSNTIFLAQYKYLCFAYRGAWNNYIKIYYKYMDNENRESNHGFPHDLTTDPLDEQSRGWGYTCFNMYTAIAARHPSGNMFRVTKIRLERRNYAWVDVLYVGQRPTVWMPEYTSGSLKLEDLPEQILAPPSPNGQIVTSVAVERTGDAIKLTLTALECSHNFPLFKVRGGNVESGSDALGSVNATFGASNWGNAKVVTNRVSSATPPVAGTFDVTFKNETVTMPTHVEADEFRDIFMTLPTSGVVTITRSGTCSDRSYGITFETNTGDQPEIQIDSTGLTGINANSSVHTSRDGGVFLDPVGGDWLRTAHDTPQVSLMINNIPTKCSGDCSFVYSEAATPTVTAISPTEGSSSNNTELTINGTLFDTTPANNVVLIGGIVCDVTASTANQITCTIGNGPAGEADVEVRIEGKGNAVHVNETFLFTYQAYITDISPTSGSLAGGTVLSINGSGFAPSANVEIGGANCSVKSRSYSSIVCSTPPSVLAEDAKVQVIQASGAITSGTNFTYDQALTPTISSISSHIGSVVGGETIAIAGTLFGPSASGEDAVTVAGVAVTIESWNDTYISVTLPALPPGSYPLLVDVGDDGYADLNANSIPNILVTLEVNEISPLVGSLNGGTKITITGNGFTSNASKEILIGGANCEIESESMTEIVCVVGEPGQVYHVDNSGVHPIHGASYAWNPAIMEIMTGDSIHWSWKAPELITSVGYLVQETATSIAREYKPGGFSSGSAITPIGSFQHQFNTPGIYYYWSDFVDAQFSLIMRGTIRVLDRSKYYGQVSIKLNGIEADYNISQPEYETTADYVTTPTTVQSTTDEESTTAAEGSTTAIESTTNNTSHNATTVEVTTAMVTTAVSNTTNDTTEETTAAPEVTTAASSGHSRRKRSICSPVTGEVPGCNSTAPSSDSSGSTFNFQFTDCSTATISGISPNSGTSLADITITGNGFGPETCQNDVKIGNQPCVVSSASDTSIICRIDHGGIQQTGVAYPVSVSVNNRGEAANLISATLERSFALLPEVSSVSPSVGSTSGGLRLTVTGSGFSGSYGSTSVSIGGTDCPIDEVTYTAIICSTSASIETTGDVVVSVGSFTSTCEGTCTFQYSASVTPTVTDVSPTIVSGASTALTINGTNFGSNETGVVITVGETLCGVTAISSTSIICDLGYVTVGPQVFSLVVTNQGSALSEGYASLTSSALIYSVSPTEGSINGGTSITIAGNGFAPADTTVSVGGVDCTIETISISELTCITGAHSAGTVKININSNGIYYPQQDFNFSSSLTPVVDSVSPTSGGTGDSIIISGTGLNENATVTLGSMCVITSATATNITCTLGASSAGNYTINVDIPGIGLATSNIIFTYTLRADSISPSTGSFGGGQIVTVSGVGFDPTDVVVAVCNETCVVDKAGSNSTDVLCESPSSSGSGTQACDIIISSGSSSDTLTNGYTYNSANTPAVTSVSPDRGGTGGGLAISIAGTGFGSTNSDVNVTIAGTVCMVTSMTDTLIQCITGVHSAIESTNGDVNVTIAGTVCMVTSVTDTLIQCITGVHSPAIQTKVRVEIGTNGIATQDGADFWYIDVYSSPYSWGGNLPPVAGDFVVVPDSMTLLIDTDTPILSFLLILGGTVIFDDSRDIHLQAENILIMGGGSLQIGSVDNPYQHKAGITLHGHPRSPEYPIYGTKALAVREGTLELHGRPVSPTWSHLASTATAGSSSITLNDALSGWNVGDEIVIATTGGHMSQRENEKRTITAISGSILTLNTPLEFEHLGVTETFSDGTVIEFRAEVGLLSRSITVRGSNNPQWHDTIEACPDGFNPGEFVTQTCFQGRFGEEMGNDQFGAQIMIHAPEKDKKIAVAHISYAEVTYAGQAFRLGRYPVHFHLNGDMSGSYVKGCAIHETFNRAINVHGSHNLQIENNVVYNVMGGALFLEDGIETGNVFDHNLVVFCKQSTSLLNDDITPAAFWATNPNNTYINNTAVGGTHFGFWYRMHKHPDGPSFTNSICPQNVPLGLFKDNTVHSQGWFGIWIFQEYYPKKGGGCNSKEDEPAVFQTLTAWNCEKGSEAVTVGAIQFDGFRMVNNKLAGIEYKETFTPNKYTQKGALVKNSVIIGDSAESDSIGCTLNGIVLPFTPGFVVEDTKFVNFDSGSCSAFAVTRIDGKCKFRCGGWDYITHGLSFYDAPNKARFAWEHEGIIRDLDGTLTGTAGAQVTVNNGLLPSTCSVNSEFSVGMDGVICSDPAMKFMRFSFNQPLPRSLEAKDANFTNEFGSSAVPYLKKRLTHPFGWMVSLVSGYQYDMVFDNADQITNLTYNGKFYGLTNDEYAIILHSMHQAPDRFTVDPSGAFRNSSSTALTYSGNQLYDYRFDDNTNEFTYLITGKSQSKRSLDENTDYYGNEYWVKPKVYRCYFADCIEPIEPDLLPPSNERPAEFDVWSDGAYWAGGGRRKKRSLPVDGDDVEIRGGTWVVVDISTLPNINRLTIKGALEFDGNPDPTTGLVRDFTLNVTTIFIVRGRLIIGWPEKPYTGLCNIILNGNLETPDLVLPNGPVVGSKAIGVFGGLDLWGVERTVTWTTLAQTATAGTNQISLKDAVDWVAGEEIVIAATGFNSWETETFAITAKSADNLTLTLNSSLTFNHQGSAQTYGSYSVDLAAEVGLLSRNIKIIGDDYNKLYEESFGARILVGFFSQSGRAYTGWARISNVEFYRSGQEGYTEDYDPRYSLAFLNTGTNSELTPSLIRNNAFHHGFSPAIGVFGANGMPIENNVVHHTVGSAIRLTGTQHVLRKNLVTLMTWPGSYQDRSEPFNFYWDAGIEIFDAASVTMEGNHVAGSERSGYHIDGVPCSGGIESWKENVVHSSLFGIYILGETLPGTFSGSCLQITNFTIWRSVHAGVYIQQGINHVHISNVKLLDNTLGAGMLNIGPAALSHVGVEKSFTISDSLIVGTSDDFECSMTIPNDVNIALSSLASTGKTQTGGRQGLFWPSFMSSDNAAPTKKFLGLISYPALYGKVDVDGVTFANFGVNSCGQRDVVISTNPKNPDAQHPIYISNAVLVNVDDDSKVFIHRPSLGQINPSDCVDMECDAKKKALIDDLDGTYLGSVGAVIPKSELGWGEDRSRGIGDYRIPKAMLTDLDGNRIPVPDLAPNKGIIRDDTCVYKETWQAYECHGLDYEMMIIESLDGDTETRRLSPVALLGDGYMDLINGPADHGWCFGYTCQKRISTFYSLVATGKHYDLYFSSTTPQNLRFHLLNVDDTKTVRLAVYYKAPYRLDVYVGGVYFPPLNHDFNENGDMILKPPTSFDEYHPDIVNGSAGDNYVDRDWREIYVLIRGKAPVTIRQVSVLYVSFNVPALTIDAFFGENLISNLAALLKIDPSKIKIMEVISANSRKKRSIFRSKRAVGSDSITLEIGESPESELTDSDTPNPGDLTPSDLGEASTTIINAIQTGSIAKALNTSVSEIIVLEPVPDVSDDKWTEFDENEQVGSGTSYVKPAAMEYITALDSDYEFAPFPIQPEFIFKDAAGAVLPAVGSFSNPWRVSASLKSGTGDSNAVLLGETTARFIEGKATFADLAISHTGYGYQLEFVLTYPENLTDFNATSDAFDIATAPMSGNVTIPAVQVLSGEDIVMDIVLVDGNTLEAHGDPSWKGHTWSTNVSLSEYSAGVGTIDGADSSFVINATSGEATLNGISMTTSSPSRIFLDVHIRSSPEDYDFTIMVGPIDVMPADYQPIVFDTTKEVKLKFALDYEATIGGKEKFFIGAMWNHFMPIYYTNGTFVDWSVEEGSIVLIFNVQGIGAEMDNTILSGIYSEVRNGLDVTFDGDVLTASSSMSVDGASFTGGDQPVAATESPVTLIIIIVVVSVVIIVIIVVIIVFLKKLKSRKTKIGSISPLVRTSLRPVSSTKLPPYSSESKHDPEPSPRAPSRGSTDGICNKLSPAPSEVQIKDCEGKVSAPKVSGVRNRAMSSTSSGSSDSTLSSRMSTPSTTTNTSTENHNRKASKQPLKEDNAEPADKARMNQPWYKTEEPTLMGKHSVTDDVGPTQYKYIEDGGIDGDKEKHAMVKSSEAFKPNQTQITSIYDTDEMKL</sequence>
<dbReference type="InterPro" id="IPR008972">
    <property type="entry name" value="Cupredoxin"/>
</dbReference>
<dbReference type="OrthoDB" id="120976at2759"/>
<evidence type="ECO:0000256" key="7">
    <source>
        <dbReference type="ARBA" id="ARBA00022737"/>
    </source>
</evidence>
<dbReference type="InterPro" id="IPR011050">
    <property type="entry name" value="Pectin_lyase_fold/virulence"/>
</dbReference>